<accession>A0ABN3PI82</accession>
<feature type="active site" evidence="8">
    <location>
        <position position="114"/>
    </location>
</feature>
<dbReference type="Gene3D" id="3.20.20.40">
    <property type="entry name" value="1, 4-beta cellobiohydrolase"/>
    <property type="match status" value="1"/>
</dbReference>
<evidence type="ECO:0000256" key="9">
    <source>
        <dbReference type="PROSITE-ProRule" id="PRU10057"/>
    </source>
</evidence>
<evidence type="ECO:0000256" key="6">
    <source>
        <dbReference type="ARBA" id="ARBA00023295"/>
    </source>
</evidence>
<comment type="caution">
    <text evidence="11">The sequence shown here is derived from an EMBL/GenBank/DDBJ whole genome shotgun (WGS) entry which is preliminary data.</text>
</comment>
<protein>
    <recommendedName>
        <fullName evidence="10">Glucanase</fullName>
        <ecNumber evidence="10">3.2.1.-</ecNumber>
    </recommendedName>
</protein>
<keyword evidence="6 10" id="KW-0326">Glycosidase</keyword>
<dbReference type="Proteomes" id="UP001500274">
    <property type="component" value="Unassembled WGS sequence"/>
</dbReference>
<dbReference type="Pfam" id="PF01341">
    <property type="entry name" value="Glyco_hydro_6"/>
    <property type="match status" value="1"/>
</dbReference>
<name>A0ABN3PI82_9MICO</name>
<proteinExistence type="inferred from homology"/>
<dbReference type="PROSITE" id="PS00656">
    <property type="entry name" value="GLYCOSYL_HYDROL_F6_2"/>
    <property type="match status" value="1"/>
</dbReference>
<dbReference type="PROSITE" id="PS00655">
    <property type="entry name" value="GLYCOSYL_HYDROL_F6_1"/>
    <property type="match status" value="1"/>
</dbReference>
<evidence type="ECO:0000256" key="2">
    <source>
        <dbReference type="ARBA" id="ARBA00022801"/>
    </source>
</evidence>
<dbReference type="PANTHER" id="PTHR34876:SF4">
    <property type="entry name" value="1,4-BETA-D-GLUCAN CELLOBIOHYDROLASE C-RELATED"/>
    <property type="match status" value="1"/>
</dbReference>
<keyword evidence="1" id="KW-0732">Signal</keyword>
<keyword evidence="3 10" id="KW-0136">Cellulose degradation</keyword>
<dbReference type="EMBL" id="BAAARI010000012">
    <property type="protein sequence ID" value="GAA2580643.1"/>
    <property type="molecule type" value="Genomic_DNA"/>
</dbReference>
<keyword evidence="7 10" id="KW-0624">Polysaccharide degradation</keyword>
<evidence type="ECO:0000256" key="7">
    <source>
        <dbReference type="ARBA" id="ARBA00023326"/>
    </source>
</evidence>
<evidence type="ECO:0000313" key="11">
    <source>
        <dbReference type="EMBL" id="GAA2580643.1"/>
    </source>
</evidence>
<evidence type="ECO:0000256" key="5">
    <source>
        <dbReference type="ARBA" id="ARBA00023277"/>
    </source>
</evidence>
<keyword evidence="5 10" id="KW-0119">Carbohydrate metabolism</keyword>
<keyword evidence="12" id="KW-1185">Reference proteome</keyword>
<dbReference type="EC" id="3.2.1.-" evidence="10"/>
<feature type="active site" description="Proton donor" evidence="9">
    <location>
        <position position="154"/>
    </location>
</feature>
<evidence type="ECO:0000256" key="10">
    <source>
        <dbReference type="RuleBase" id="RU361186"/>
    </source>
</evidence>
<sequence length="321" mass="33461">MLAASLVIVITAIGVVGWAITSGLQFLGAQAPGVGTRIVVPEESKASKAATEGGLDSDAQAAADYLAAQPTAYWLTPEIDPIGDAGPRILNLAAEARDQDAALAVVVYGLPERDCGSQSAGGLDDASYATWTAEIGQALASVKDVQKIVVLEPDSLAQAPDCDANIDQRMSALHDAALRLVGVDTWVYLDGGHSNWRPASEMASLIQRVGVTDKVRGFATNVSNYNPTTDEFAYAHEVSRLLGGSHALIDTSRNGAGTSTSEWCNDPTALVGEPGGTYGDDVVDTNLWIKPPGESDGVCNGGPRAGSWWPDGSVQLTRNVL</sequence>
<dbReference type="GO" id="GO:0016787">
    <property type="term" value="F:hydrolase activity"/>
    <property type="evidence" value="ECO:0007669"/>
    <property type="project" value="UniProtKB-KW"/>
</dbReference>
<dbReference type="PANTHER" id="PTHR34876">
    <property type="match status" value="1"/>
</dbReference>
<keyword evidence="4" id="KW-1015">Disulfide bond</keyword>
<dbReference type="InterPro" id="IPR036434">
    <property type="entry name" value="Beta_cellobiohydrolase_sf"/>
</dbReference>
<reference evidence="11 12" key="1">
    <citation type="journal article" date="2019" name="Int. J. Syst. Evol. Microbiol.">
        <title>The Global Catalogue of Microorganisms (GCM) 10K type strain sequencing project: providing services to taxonomists for standard genome sequencing and annotation.</title>
        <authorList>
            <consortium name="The Broad Institute Genomics Platform"/>
            <consortium name="The Broad Institute Genome Sequencing Center for Infectious Disease"/>
            <person name="Wu L."/>
            <person name="Ma J."/>
        </authorList>
    </citation>
    <scope>NUCLEOTIDE SEQUENCE [LARGE SCALE GENOMIC DNA]</scope>
    <source>
        <strain evidence="11 12">JCM 16365</strain>
    </source>
</reference>
<dbReference type="InterPro" id="IPR001524">
    <property type="entry name" value="Glyco_hydro_6_CS"/>
</dbReference>
<evidence type="ECO:0000256" key="3">
    <source>
        <dbReference type="ARBA" id="ARBA00023001"/>
    </source>
</evidence>
<dbReference type="InterPro" id="IPR016288">
    <property type="entry name" value="Beta_cellobiohydrolase"/>
</dbReference>
<dbReference type="PRINTS" id="PR00733">
    <property type="entry name" value="GLHYDRLASE6"/>
</dbReference>
<dbReference type="PIRSF" id="PIRSF001100">
    <property type="entry name" value="Beta_cellobiohydrolase"/>
    <property type="match status" value="1"/>
</dbReference>
<evidence type="ECO:0000256" key="8">
    <source>
        <dbReference type="PROSITE-ProRule" id="PRU10056"/>
    </source>
</evidence>
<comment type="similarity">
    <text evidence="10">Belongs to the glycosyl hydrolase family 6.</text>
</comment>
<evidence type="ECO:0000256" key="1">
    <source>
        <dbReference type="ARBA" id="ARBA00022729"/>
    </source>
</evidence>
<keyword evidence="2 10" id="KW-0378">Hydrolase</keyword>
<organism evidence="11 12">
    <name type="scientific">Microbacterium binotii</name>
    <dbReference type="NCBI Taxonomy" id="462710"/>
    <lineage>
        <taxon>Bacteria</taxon>
        <taxon>Bacillati</taxon>
        <taxon>Actinomycetota</taxon>
        <taxon>Actinomycetes</taxon>
        <taxon>Micrococcales</taxon>
        <taxon>Microbacteriaceae</taxon>
        <taxon>Microbacterium</taxon>
    </lineage>
</organism>
<evidence type="ECO:0000313" key="12">
    <source>
        <dbReference type="Proteomes" id="UP001500274"/>
    </source>
</evidence>
<evidence type="ECO:0000256" key="4">
    <source>
        <dbReference type="ARBA" id="ARBA00023157"/>
    </source>
</evidence>
<gene>
    <name evidence="11" type="ORF">GCM10009862_19790</name>
</gene>
<dbReference type="SUPFAM" id="SSF51989">
    <property type="entry name" value="Glycosyl hydrolases family 6, cellulases"/>
    <property type="match status" value="1"/>
</dbReference>